<evidence type="ECO:0000256" key="1">
    <source>
        <dbReference type="SAM" id="MobiDB-lite"/>
    </source>
</evidence>
<accession>A0A9W4JUC4</accession>
<sequence>MWAGEDTTATGPDLDAVLLAWADTHRPFHPWVDAPARPAPRRKEKAPPEPKKPKPVSELEFSSF</sequence>
<reference evidence="2" key="1">
    <citation type="submission" date="2021-07" db="EMBL/GenBank/DDBJ databases">
        <authorList>
            <person name="Branca A.L. A."/>
        </authorList>
    </citation>
    <scope>NUCLEOTIDE SEQUENCE</scope>
</reference>
<organism evidence="2 3">
    <name type="scientific">Penicillium salamii</name>
    <dbReference type="NCBI Taxonomy" id="1612424"/>
    <lineage>
        <taxon>Eukaryota</taxon>
        <taxon>Fungi</taxon>
        <taxon>Dikarya</taxon>
        <taxon>Ascomycota</taxon>
        <taxon>Pezizomycotina</taxon>
        <taxon>Eurotiomycetes</taxon>
        <taxon>Eurotiomycetidae</taxon>
        <taxon>Eurotiales</taxon>
        <taxon>Aspergillaceae</taxon>
        <taxon>Penicillium</taxon>
    </lineage>
</organism>
<evidence type="ECO:0000313" key="2">
    <source>
        <dbReference type="EMBL" id="CAG8419888.1"/>
    </source>
</evidence>
<protein>
    <submittedName>
        <fullName evidence="2">Uncharacterized protein</fullName>
    </submittedName>
</protein>
<name>A0A9W4JUC4_9EURO</name>
<feature type="region of interest" description="Disordered" evidence="1">
    <location>
        <begin position="29"/>
        <end position="64"/>
    </location>
</feature>
<dbReference type="OrthoDB" id="1749473at2759"/>
<dbReference type="EMBL" id="CAJVPD010000281">
    <property type="protein sequence ID" value="CAG8419888.1"/>
    <property type="molecule type" value="Genomic_DNA"/>
</dbReference>
<feature type="compositionally biased region" description="Basic and acidic residues" evidence="1">
    <location>
        <begin position="45"/>
        <end position="57"/>
    </location>
</feature>
<dbReference type="AlphaFoldDB" id="A0A9W4JUC4"/>
<evidence type="ECO:0000313" key="3">
    <source>
        <dbReference type="Proteomes" id="UP001152592"/>
    </source>
</evidence>
<proteinExistence type="predicted"/>
<dbReference type="Proteomes" id="UP001152592">
    <property type="component" value="Unassembled WGS sequence"/>
</dbReference>
<gene>
    <name evidence="2" type="ORF">PSALAMII_LOCUS9622</name>
</gene>
<comment type="caution">
    <text evidence="2">The sequence shown here is derived from an EMBL/GenBank/DDBJ whole genome shotgun (WGS) entry which is preliminary data.</text>
</comment>